<reference evidence="3" key="1">
    <citation type="journal article" date="2019" name="Int. J. Syst. Evol. Microbiol.">
        <title>The Global Catalogue of Microorganisms (GCM) 10K type strain sequencing project: providing services to taxonomists for standard genome sequencing and annotation.</title>
        <authorList>
            <consortium name="The Broad Institute Genomics Platform"/>
            <consortium name="The Broad Institute Genome Sequencing Center for Infectious Disease"/>
            <person name="Wu L."/>
            <person name="Ma J."/>
        </authorList>
    </citation>
    <scope>NUCLEOTIDE SEQUENCE [LARGE SCALE GENOMIC DNA]</scope>
    <source>
        <strain evidence="3">KCTC 52165</strain>
    </source>
</reference>
<dbReference type="Proteomes" id="UP001595583">
    <property type="component" value="Unassembled WGS sequence"/>
</dbReference>
<keyword evidence="3" id="KW-1185">Reference proteome</keyword>
<feature type="region of interest" description="Disordered" evidence="1">
    <location>
        <begin position="1"/>
        <end position="32"/>
    </location>
</feature>
<organism evidence="2 3">
    <name type="scientific">Aquamicrobium soli</name>
    <dbReference type="NCBI Taxonomy" id="1811518"/>
    <lineage>
        <taxon>Bacteria</taxon>
        <taxon>Pseudomonadati</taxon>
        <taxon>Pseudomonadota</taxon>
        <taxon>Alphaproteobacteria</taxon>
        <taxon>Hyphomicrobiales</taxon>
        <taxon>Phyllobacteriaceae</taxon>
        <taxon>Aquamicrobium</taxon>
    </lineage>
</organism>
<comment type="caution">
    <text evidence="2">The sequence shown here is derived from an EMBL/GenBank/DDBJ whole genome shotgun (WGS) entry which is preliminary data.</text>
</comment>
<proteinExistence type="predicted"/>
<evidence type="ECO:0000256" key="1">
    <source>
        <dbReference type="SAM" id="MobiDB-lite"/>
    </source>
</evidence>
<protein>
    <submittedName>
        <fullName evidence="2">Uncharacterized protein</fullName>
    </submittedName>
</protein>
<evidence type="ECO:0000313" key="2">
    <source>
        <dbReference type="EMBL" id="MFC3207398.1"/>
    </source>
</evidence>
<name>A0ABV7KFT3_9HYPH</name>
<gene>
    <name evidence="2" type="ORF">ACFOHJ_14320</name>
</gene>
<dbReference type="EMBL" id="JBHRTK010000013">
    <property type="protein sequence ID" value="MFC3207398.1"/>
    <property type="molecule type" value="Genomic_DNA"/>
</dbReference>
<sequence length="110" mass="11739">MTSTLQKANGPAATAIAPDRGSNNPSQDIQNMTTDNIAAPKRQDALHRAKDVINDAQYLIHAAWMAAGALDRDDHAAEQDALRSVLHLAGERLSEAEIALERAQNGRASA</sequence>
<dbReference type="RefSeq" id="WP_378221630.1">
    <property type="nucleotide sequence ID" value="NZ_JBHRTK010000013.1"/>
</dbReference>
<feature type="compositionally biased region" description="Polar residues" evidence="1">
    <location>
        <begin position="21"/>
        <end position="32"/>
    </location>
</feature>
<accession>A0ABV7KFT3</accession>
<evidence type="ECO:0000313" key="3">
    <source>
        <dbReference type="Proteomes" id="UP001595583"/>
    </source>
</evidence>